<dbReference type="Pfam" id="PF23789">
    <property type="entry name" value="Pre_tape_measure"/>
    <property type="match status" value="1"/>
</dbReference>
<name>A0A5C1K8E2_9CAUD</name>
<proteinExistence type="predicted"/>
<evidence type="ECO:0000313" key="1">
    <source>
        <dbReference type="EMBL" id="QEM42182.1"/>
    </source>
</evidence>
<sequence length="232" mass="25754">MSLSDFTPDTEEIIVKRAKKGDMTFEVRGLSFQDISKIVRVHYDDLEGLFDLYETHGGSDLSYVAMGKFAMGLINDAPGLVAHIIALAADDEANLEKAQRLPLTAQIDALKAVGRLTFSDVEDIKKDATKGHGPDEGNKGKPDTRVYSKREKVIRFHNELREGVSFLMSQGHPDARRYPLGYLWSEITIARRRVNMHLVTESTLLQALLASVMNGKKGGPHYKKLIKGLSDG</sequence>
<accession>A0A5C1K8E2</accession>
<dbReference type="EMBL" id="MN106244">
    <property type="protein sequence ID" value="QEM42182.1"/>
    <property type="molecule type" value="Genomic_DNA"/>
</dbReference>
<protein>
    <submittedName>
        <fullName evidence="1">Tape measure chaperone tail assembly chaperone</fullName>
    </submittedName>
</protein>
<reference evidence="1" key="1">
    <citation type="submission" date="2019-06" db="EMBL/GenBank/DDBJ databases">
        <title>Complete genome sequence of Klebsiella pneumonaie chi-like phage Soft.</title>
        <authorList>
            <person name="Michalik J.A."/>
            <person name="Kohler B."/>
            <person name="Liu M."/>
            <person name="Gill J."/>
        </authorList>
    </citation>
    <scope>NUCLEOTIDE SEQUENCE [LARGE SCALE GENOMIC DNA]</scope>
</reference>
<organism evidence="1 2">
    <name type="scientific">Klebsiella phage Soft</name>
    <dbReference type="NCBI Taxonomy" id="2601626"/>
    <lineage>
        <taxon>Viruses</taxon>
        <taxon>Duplodnaviria</taxon>
        <taxon>Heunggongvirae</taxon>
        <taxon>Uroviricota</taxon>
        <taxon>Caudoviricetes</taxon>
        <taxon>Casjensviridae</taxon>
        <taxon>Yonseivirus</taxon>
        <taxon>Yonseivirus soft</taxon>
    </lineage>
</organism>
<keyword evidence="2" id="KW-1185">Reference proteome</keyword>
<gene>
    <name evidence="1" type="ORF">CPTSoftv3_064</name>
</gene>
<evidence type="ECO:0000313" key="2">
    <source>
        <dbReference type="Proteomes" id="UP000324815"/>
    </source>
</evidence>
<dbReference type="InterPro" id="IPR057378">
    <property type="entry name" value="Pre_tape_measure"/>
</dbReference>
<dbReference type="Proteomes" id="UP000324815">
    <property type="component" value="Segment"/>
</dbReference>